<dbReference type="PANTHER" id="PTHR22923">
    <property type="entry name" value="CEREBELLIN-RELATED"/>
    <property type="match status" value="1"/>
</dbReference>
<dbReference type="InterPro" id="IPR050822">
    <property type="entry name" value="Cerebellin_Synaptic_Org"/>
</dbReference>
<name>A0AA88YK35_PINIB</name>
<dbReference type="Gene3D" id="2.60.120.40">
    <property type="match status" value="1"/>
</dbReference>
<protein>
    <recommendedName>
        <fullName evidence="4">C1q domain-containing protein</fullName>
    </recommendedName>
</protein>
<dbReference type="PANTHER" id="PTHR22923:SF64">
    <property type="entry name" value="C1Q-RELATED FACTOR"/>
    <property type="match status" value="1"/>
</dbReference>
<dbReference type="SUPFAM" id="SSF49842">
    <property type="entry name" value="TNF-like"/>
    <property type="match status" value="1"/>
</dbReference>
<proteinExistence type="predicted"/>
<dbReference type="EMBL" id="VSWD01000006">
    <property type="protein sequence ID" value="KAK3100753.1"/>
    <property type="molecule type" value="Genomic_DNA"/>
</dbReference>
<dbReference type="Pfam" id="PF00386">
    <property type="entry name" value="C1q"/>
    <property type="match status" value="1"/>
</dbReference>
<keyword evidence="2" id="KW-0964">Secreted</keyword>
<gene>
    <name evidence="5" type="ORF">FSP39_024712</name>
</gene>
<feature type="non-terminal residue" evidence="5">
    <location>
        <position position="1"/>
    </location>
</feature>
<dbReference type="InterPro" id="IPR008983">
    <property type="entry name" value="Tumour_necrosis_fac-like_dom"/>
</dbReference>
<evidence type="ECO:0000313" key="5">
    <source>
        <dbReference type="EMBL" id="KAK3100753.1"/>
    </source>
</evidence>
<dbReference type="PROSITE" id="PS50871">
    <property type="entry name" value="C1Q"/>
    <property type="match status" value="1"/>
</dbReference>
<dbReference type="AlphaFoldDB" id="A0AA88YK35"/>
<reference evidence="5" key="1">
    <citation type="submission" date="2019-08" db="EMBL/GenBank/DDBJ databases">
        <title>The improved chromosome-level genome for the pearl oyster Pinctada fucata martensii using PacBio sequencing and Hi-C.</title>
        <authorList>
            <person name="Zheng Z."/>
        </authorList>
    </citation>
    <scope>NUCLEOTIDE SEQUENCE</scope>
    <source>
        <strain evidence="5">ZZ-2019</strain>
        <tissue evidence="5">Adductor muscle</tissue>
    </source>
</reference>
<evidence type="ECO:0000256" key="1">
    <source>
        <dbReference type="ARBA" id="ARBA00004613"/>
    </source>
</evidence>
<evidence type="ECO:0000256" key="2">
    <source>
        <dbReference type="ARBA" id="ARBA00022525"/>
    </source>
</evidence>
<dbReference type="SMART" id="SM00110">
    <property type="entry name" value="C1Q"/>
    <property type="match status" value="1"/>
</dbReference>
<keyword evidence="6" id="KW-1185">Reference proteome</keyword>
<evidence type="ECO:0000259" key="4">
    <source>
        <dbReference type="PROSITE" id="PS50871"/>
    </source>
</evidence>
<evidence type="ECO:0000313" key="6">
    <source>
        <dbReference type="Proteomes" id="UP001186944"/>
    </source>
</evidence>
<organism evidence="5 6">
    <name type="scientific">Pinctada imbricata</name>
    <name type="common">Atlantic pearl-oyster</name>
    <name type="synonym">Pinctada martensii</name>
    <dbReference type="NCBI Taxonomy" id="66713"/>
    <lineage>
        <taxon>Eukaryota</taxon>
        <taxon>Metazoa</taxon>
        <taxon>Spiralia</taxon>
        <taxon>Lophotrochozoa</taxon>
        <taxon>Mollusca</taxon>
        <taxon>Bivalvia</taxon>
        <taxon>Autobranchia</taxon>
        <taxon>Pteriomorphia</taxon>
        <taxon>Pterioida</taxon>
        <taxon>Pterioidea</taxon>
        <taxon>Pteriidae</taxon>
        <taxon>Pinctada</taxon>
    </lineage>
</organism>
<dbReference type="PRINTS" id="PR00007">
    <property type="entry name" value="COMPLEMNTC1Q"/>
</dbReference>
<dbReference type="GO" id="GO:0005576">
    <property type="term" value="C:extracellular region"/>
    <property type="evidence" value="ECO:0007669"/>
    <property type="project" value="UniProtKB-SubCell"/>
</dbReference>
<sequence>SFLAHLSEMVSIETPTVLVFDTVITNLGNHYNHTSGIFTVPANGTYVFLWKILVLSGGLRTELCVNEIAQSAIYNDPSDKNMASATGFAVIQVVVGDSVFIRAGQFDRHDTVSLSSTGYDYSSFAGYILP</sequence>
<feature type="domain" description="C1q" evidence="4">
    <location>
        <begin position="1"/>
        <end position="130"/>
    </location>
</feature>
<dbReference type="Proteomes" id="UP001186944">
    <property type="component" value="Unassembled WGS sequence"/>
</dbReference>
<comment type="caution">
    <text evidence="5">The sequence shown here is derived from an EMBL/GenBank/DDBJ whole genome shotgun (WGS) entry which is preliminary data.</text>
</comment>
<keyword evidence="3" id="KW-0732">Signal</keyword>
<comment type="subcellular location">
    <subcellularLocation>
        <location evidence="1">Secreted</location>
    </subcellularLocation>
</comment>
<accession>A0AA88YK35</accession>
<dbReference type="InterPro" id="IPR001073">
    <property type="entry name" value="C1q_dom"/>
</dbReference>
<evidence type="ECO:0000256" key="3">
    <source>
        <dbReference type="ARBA" id="ARBA00022729"/>
    </source>
</evidence>